<dbReference type="Proteomes" id="UP001165136">
    <property type="component" value="Unassembled WGS sequence"/>
</dbReference>
<name>A0A9W6VH01_9PSEU</name>
<dbReference type="SUPFAM" id="SSF51735">
    <property type="entry name" value="NAD(P)-binding Rossmann-fold domains"/>
    <property type="match status" value="1"/>
</dbReference>
<dbReference type="Gene3D" id="3.40.50.720">
    <property type="entry name" value="NAD(P)-binding Rossmann-like Domain"/>
    <property type="match status" value="1"/>
</dbReference>
<organism evidence="2 3">
    <name type="scientific">Amycolatopsis taiwanensis</name>
    <dbReference type="NCBI Taxonomy" id="342230"/>
    <lineage>
        <taxon>Bacteria</taxon>
        <taxon>Bacillati</taxon>
        <taxon>Actinomycetota</taxon>
        <taxon>Actinomycetes</taxon>
        <taxon>Pseudonocardiales</taxon>
        <taxon>Pseudonocardiaceae</taxon>
        <taxon>Amycolatopsis</taxon>
    </lineage>
</organism>
<keyword evidence="3" id="KW-1185">Reference proteome</keyword>
<feature type="domain" description="NAD(P)-binding" evidence="1">
    <location>
        <begin position="10"/>
        <end position="172"/>
    </location>
</feature>
<dbReference type="InterPro" id="IPR051604">
    <property type="entry name" value="Ergot_Alk_Oxidoreductase"/>
</dbReference>
<evidence type="ECO:0000259" key="1">
    <source>
        <dbReference type="Pfam" id="PF13460"/>
    </source>
</evidence>
<dbReference type="Gene3D" id="3.90.25.10">
    <property type="entry name" value="UDP-galactose 4-epimerase, domain 1"/>
    <property type="match status" value="1"/>
</dbReference>
<dbReference type="Pfam" id="PF13460">
    <property type="entry name" value="NAD_binding_10"/>
    <property type="match status" value="1"/>
</dbReference>
<reference evidence="2" key="1">
    <citation type="submission" date="2023-03" db="EMBL/GenBank/DDBJ databases">
        <title>Amycolatopsis taiwanensis NBRC 103393.</title>
        <authorList>
            <person name="Ichikawa N."/>
            <person name="Sato H."/>
            <person name="Tonouchi N."/>
        </authorList>
    </citation>
    <scope>NUCLEOTIDE SEQUENCE</scope>
    <source>
        <strain evidence="2">NBRC 103393</strain>
    </source>
</reference>
<comment type="caution">
    <text evidence="2">The sequence shown here is derived from an EMBL/GenBank/DDBJ whole genome shotgun (WGS) entry which is preliminary data.</text>
</comment>
<gene>
    <name evidence="2" type="ORF">Atai01_48740</name>
</gene>
<evidence type="ECO:0000313" key="2">
    <source>
        <dbReference type="EMBL" id="GLY68255.1"/>
    </source>
</evidence>
<protein>
    <submittedName>
        <fullName evidence="2">NmrA family transcriptional regulator</fullName>
    </submittedName>
</protein>
<dbReference type="InterPro" id="IPR036291">
    <property type="entry name" value="NAD(P)-bd_dom_sf"/>
</dbReference>
<accession>A0A9W6VH01</accession>
<dbReference type="PANTHER" id="PTHR43162:SF1">
    <property type="entry name" value="PRESTALK A DIFFERENTIATION PROTEIN A"/>
    <property type="match status" value="1"/>
</dbReference>
<sequence>MTGDSVLVLGATGKTGRLVASLLRQRGDRVRAVSRSSATRFDWDDERTWAPALAGIGSVYLATPTVPDLAVDAVRAFVPRAVRSGVRRLVLLSGRSARAGSKRMLALEEPVRSSGVAWTILRPSVFNQNFAEGRLRDAVRAGTLRQIATGHAPIDFIDVADIAEVAVAALTADGHGGQTYELSGPRALSYADAMAVIADETGRAIEVVEVDPAEWAAGALAAGTSQDAVAWSLEAATGVRDCFYATPFDDVRRVLGRAPRAFEDFVREAADIWR</sequence>
<proteinExistence type="predicted"/>
<dbReference type="InterPro" id="IPR016040">
    <property type="entry name" value="NAD(P)-bd_dom"/>
</dbReference>
<dbReference type="PANTHER" id="PTHR43162">
    <property type="match status" value="1"/>
</dbReference>
<dbReference type="RefSeq" id="WP_245616977.1">
    <property type="nucleotide sequence ID" value="NZ_BSTI01000011.1"/>
</dbReference>
<dbReference type="EMBL" id="BSTI01000011">
    <property type="protein sequence ID" value="GLY68255.1"/>
    <property type="molecule type" value="Genomic_DNA"/>
</dbReference>
<dbReference type="AlphaFoldDB" id="A0A9W6VH01"/>
<evidence type="ECO:0000313" key="3">
    <source>
        <dbReference type="Proteomes" id="UP001165136"/>
    </source>
</evidence>